<accession>I3YAM1</accession>
<dbReference type="AlphaFoldDB" id="I3YAM1"/>
<dbReference type="OrthoDB" id="9798842at2"/>
<dbReference type="PANTHER" id="PTHR33643">
    <property type="entry name" value="UREASE ACCESSORY PROTEIN D"/>
    <property type="match status" value="1"/>
</dbReference>
<dbReference type="Proteomes" id="UP000006062">
    <property type="component" value="Chromosome"/>
</dbReference>
<dbReference type="GO" id="GO:0005737">
    <property type="term" value="C:cytoplasm"/>
    <property type="evidence" value="ECO:0007669"/>
    <property type="project" value="UniProtKB-SubCell"/>
</dbReference>
<dbReference type="HAMAP" id="MF_01384">
    <property type="entry name" value="UreD"/>
    <property type="match status" value="1"/>
</dbReference>
<keyword evidence="4" id="KW-0963">Cytoplasm</keyword>
<evidence type="ECO:0000256" key="2">
    <source>
        <dbReference type="ARBA" id="ARBA00022988"/>
    </source>
</evidence>
<gene>
    <name evidence="4" type="primary">ureD</name>
    <name evidence="5" type="ordered locus">Thivi_2086</name>
</gene>
<comment type="subunit">
    <text evidence="4">UreD, UreF and UreG form a complex that acts as a GTP-hydrolysis-dependent molecular chaperone, activating the urease apoprotein by helping to assemble the nickel containing metallocenter of UreC. The UreE protein probably delivers the nickel.</text>
</comment>
<sequence length="274" mass="29208">MTAMPPGWNARLALGFAERAGRTRLVERHQRGPLAVQRPFHPEGAPCHCYLLHPPGGLVGGDRLEIAVSVDSGAHALLTTPGATKLYRSNGAEAHQTQHLRVAADGILEWLPQENILFAGTHARLATQVDLDPGARFIGWEVQALGRPANGERLTTGTADLSLAIQRAGRPLLLDRLRIDAGTGLDGPAGLRGFAVTGTLVATGIDREDLAAVRGLAATDSDILWGATLLDDLLVARCLAPFAEPARRLFAAIWGILRPRLLSLPACPPRIWGT</sequence>
<comment type="similarity">
    <text evidence="1 4">Belongs to the UreD family.</text>
</comment>
<dbReference type="InterPro" id="IPR002669">
    <property type="entry name" value="UreD"/>
</dbReference>
<organism evidence="5 6">
    <name type="scientific">Thiocystis violascens (strain ATCC 17096 / DSM 198 / 6111)</name>
    <name type="common">Chromatium violascens</name>
    <dbReference type="NCBI Taxonomy" id="765911"/>
    <lineage>
        <taxon>Bacteria</taxon>
        <taxon>Pseudomonadati</taxon>
        <taxon>Pseudomonadota</taxon>
        <taxon>Gammaproteobacteria</taxon>
        <taxon>Chromatiales</taxon>
        <taxon>Chromatiaceae</taxon>
        <taxon>Thiocystis</taxon>
    </lineage>
</organism>
<evidence type="ECO:0000313" key="6">
    <source>
        <dbReference type="Proteomes" id="UP000006062"/>
    </source>
</evidence>
<comment type="subcellular location">
    <subcellularLocation>
        <location evidence="4">Cytoplasm</location>
    </subcellularLocation>
</comment>
<evidence type="ECO:0000313" key="5">
    <source>
        <dbReference type="EMBL" id="AFL74039.1"/>
    </source>
</evidence>
<dbReference type="eggNOG" id="COG0829">
    <property type="taxonomic scope" value="Bacteria"/>
</dbReference>
<dbReference type="Pfam" id="PF01774">
    <property type="entry name" value="UreD"/>
    <property type="match status" value="1"/>
</dbReference>
<keyword evidence="6" id="KW-1185">Reference proteome</keyword>
<dbReference type="EMBL" id="CP003154">
    <property type="protein sequence ID" value="AFL74039.1"/>
    <property type="molecule type" value="Genomic_DNA"/>
</dbReference>
<evidence type="ECO:0000256" key="3">
    <source>
        <dbReference type="ARBA" id="ARBA00023186"/>
    </source>
</evidence>
<evidence type="ECO:0000256" key="4">
    <source>
        <dbReference type="HAMAP-Rule" id="MF_01384"/>
    </source>
</evidence>
<evidence type="ECO:0000256" key="1">
    <source>
        <dbReference type="ARBA" id="ARBA00007177"/>
    </source>
</evidence>
<name>I3YAM1_THIV6</name>
<comment type="function">
    <text evidence="4">Required for maturation of urease via the functional incorporation of the urease nickel metallocenter.</text>
</comment>
<proteinExistence type="inferred from homology"/>
<protein>
    <recommendedName>
        <fullName evidence="4">Urease accessory protein UreD</fullName>
    </recommendedName>
</protein>
<keyword evidence="3 4" id="KW-0143">Chaperone</keyword>
<keyword evidence="2 4" id="KW-0996">Nickel insertion</keyword>
<dbReference type="KEGG" id="tvi:Thivi_2086"/>
<dbReference type="STRING" id="765911.Thivi_2086"/>
<dbReference type="HOGENOM" id="CLU_056339_0_0_6"/>
<dbReference type="GO" id="GO:0016151">
    <property type="term" value="F:nickel cation binding"/>
    <property type="evidence" value="ECO:0007669"/>
    <property type="project" value="UniProtKB-UniRule"/>
</dbReference>
<dbReference type="PANTHER" id="PTHR33643:SF1">
    <property type="entry name" value="UREASE ACCESSORY PROTEIN D"/>
    <property type="match status" value="1"/>
</dbReference>
<reference evidence="5 6" key="1">
    <citation type="submission" date="2012-06" db="EMBL/GenBank/DDBJ databases">
        <title>Complete sequence of Thiocystis violascens DSM 198.</title>
        <authorList>
            <consortium name="US DOE Joint Genome Institute"/>
            <person name="Lucas S."/>
            <person name="Han J."/>
            <person name="Lapidus A."/>
            <person name="Cheng J.-F."/>
            <person name="Goodwin L."/>
            <person name="Pitluck S."/>
            <person name="Peters L."/>
            <person name="Ovchinnikova G."/>
            <person name="Teshima H."/>
            <person name="Detter J.C."/>
            <person name="Han C."/>
            <person name="Tapia R."/>
            <person name="Land M."/>
            <person name="Hauser L."/>
            <person name="Kyrpides N."/>
            <person name="Ivanova N."/>
            <person name="Pagani I."/>
            <person name="Vogl K."/>
            <person name="Liu Z."/>
            <person name="Frigaard N.-U."/>
            <person name="Bryant D."/>
            <person name="Woyke T."/>
        </authorList>
    </citation>
    <scope>NUCLEOTIDE SEQUENCE [LARGE SCALE GENOMIC DNA]</scope>
    <source>
        <strain evidence="6">ATCC 17096 / DSM 198 / 6111</strain>
    </source>
</reference>
<dbReference type="RefSeq" id="WP_014778493.1">
    <property type="nucleotide sequence ID" value="NC_018012.1"/>
</dbReference>